<evidence type="ECO:0000256" key="1">
    <source>
        <dbReference type="SAM" id="SignalP"/>
    </source>
</evidence>
<dbReference type="EMBL" id="DS231715">
    <property type="protein sequence ID" value="KNB15205.1"/>
    <property type="molecule type" value="Genomic_DNA"/>
</dbReference>
<dbReference type="VEuPathDB" id="FungiDB:FOXG_21275"/>
<keyword evidence="1" id="KW-0732">Signal</keyword>
<feature type="signal peptide" evidence="1">
    <location>
        <begin position="1"/>
        <end position="24"/>
    </location>
</feature>
<feature type="chain" id="PRO_5005324823" evidence="1">
    <location>
        <begin position="25"/>
        <end position="228"/>
    </location>
</feature>
<evidence type="ECO:0000313" key="2">
    <source>
        <dbReference type="EMBL" id="KNB15205.1"/>
    </source>
</evidence>
<organism evidence="2 3">
    <name type="scientific">Fusarium oxysporum f. sp. lycopersici (strain 4287 / CBS 123668 / FGSC 9935 / NRRL 34936)</name>
    <name type="common">Fusarium vascular wilt of tomato</name>
    <dbReference type="NCBI Taxonomy" id="426428"/>
    <lineage>
        <taxon>Eukaryota</taxon>
        <taxon>Fungi</taxon>
        <taxon>Dikarya</taxon>
        <taxon>Ascomycota</taxon>
        <taxon>Pezizomycotina</taxon>
        <taxon>Sordariomycetes</taxon>
        <taxon>Hypocreomycetidae</taxon>
        <taxon>Hypocreales</taxon>
        <taxon>Nectriaceae</taxon>
        <taxon>Fusarium</taxon>
        <taxon>Fusarium oxysporum species complex</taxon>
    </lineage>
</organism>
<dbReference type="KEGG" id="fox:FOXG_21275"/>
<gene>
    <name evidence="2" type="ORF">FOXG_21275</name>
</gene>
<protein>
    <submittedName>
        <fullName evidence="2">Uncharacterized protein</fullName>
    </submittedName>
</protein>
<accession>A0A0J9VXD6</accession>
<reference evidence="2" key="2">
    <citation type="journal article" date="2010" name="Nature">
        <title>Comparative genomics reveals mobile pathogenicity chromosomes in Fusarium.</title>
        <authorList>
            <person name="Ma L.J."/>
            <person name="van der Does H.C."/>
            <person name="Borkovich K.A."/>
            <person name="Coleman J.J."/>
            <person name="Daboussi M.J."/>
            <person name="Di Pietro A."/>
            <person name="Dufresne M."/>
            <person name="Freitag M."/>
            <person name="Grabherr M."/>
            <person name="Henrissat B."/>
            <person name="Houterman P.M."/>
            <person name="Kang S."/>
            <person name="Shim W.B."/>
            <person name="Woloshuk C."/>
            <person name="Xie X."/>
            <person name="Xu J.R."/>
            <person name="Antoniw J."/>
            <person name="Baker S.E."/>
            <person name="Bluhm B.H."/>
            <person name="Breakspear A."/>
            <person name="Brown D.W."/>
            <person name="Butchko R.A."/>
            <person name="Chapman S."/>
            <person name="Coulson R."/>
            <person name="Coutinho P.M."/>
            <person name="Danchin E.G."/>
            <person name="Diener A."/>
            <person name="Gale L.R."/>
            <person name="Gardiner D.M."/>
            <person name="Goff S."/>
            <person name="Hammond-Kosack K.E."/>
            <person name="Hilburn K."/>
            <person name="Hua-Van A."/>
            <person name="Jonkers W."/>
            <person name="Kazan K."/>
            <person name="Kodira C.D."/>
            <person name="Koehrsen M."/>
            <person name="Kumar L."/>
            <person name="Lee Y.H."/>
            <person name="Li L."/>
            <person name="Manners J.M."/>
            <person name="Miranda-Saavedra D."/>
            <person name="Mukherjee M."/>
            <person name="Park G."/>
            <person name="Park J."/>
            <person name="Park S.Y."/>
            <person name="Proctor R.H."/>
            <person name="Regev A."/>
            <person name="Ruiz-Roldan M.C."/>
            <person name="Sain D."/>
            <person name="Sakthikumar S."/>
            <person name="Sykes S."/>
            <person name="Schwartz D.C."/>
            <person name="Turgeon B.G."/>
            <person name="Wapinski I."/>
            <person name="Yoder O."/>
            <person name="Young S."/>
            <person name="Zeng Q."/>
            <person name="Zhou S."/>
            <person name="Galagan J."/>
            <person name="Cuomo C.A."/>
            <person name="Kistler H.C."/>
            <person name="Rep M."/>
        </authorList>
    </citation>
    <scope>NUCLEOTIDE SEQUENCE [LARGE SCALE GENOMIC DNA]</scope>
    <source>
        <strain evidence="2">4287</strain>
    </source>
</reference>
<proteinExistence type="predicted"/>
<name>A0A0J9VXD6_FUSO4</name>
<reference evidence="2" key="1">
    <citation type="submission" date="2007-04" db="EMBL/GenBank/DDBJ databases">
        <authorList>
            <consortium name="The Broad Institute Genome Sequencing Platform"/>
            <person name="Birren B."/>
            <person name="Lander E."/>
            <person name="Galagan J."/>
            <person name="Nusbaum C."/>
            <person name="Devon K."/>
            <person name="Ma L.-J."/>
            <person name="Jaffe D."/>
            <person name="Butler J."/>
            <person name="Alvarez P."/>
            <person name="Gnerre S."/>
            <person name="Grabherr M."/>
            <person name="Kleber M."/>
            <person name="Mauceli E."/>
            <person name="Brockman W."/>
            <person name="MacCallum I.A."/>
            <person name="Young S."/>
            <person name="LaButti K."/>
            <person name="DeCaprio D."/>
            <person name="Crawford M."/>
            <person name="Koehrsen M."/>
            <person name="Engels R."/>
            <person name="Montgomery P."/>
            <person name="Pearson M."/>
            <person name="Howarth C."/>
            <person name="Larson L."/>
            <person name="White J."/>
            <person name="O'Leary S."/>
            <person name="Kodira C."/>
            <person name="Zeng Q."/>
            <person name="Yandava C."/>
            <person name="Alvarado L."/>
            <person name="Kistler C."/>
            <person name="Shim W.-B."/>
            <person name="Kang S."/>
            <person name="Woloshuk C."/>
        </authorList>
    </citation>
    <scope>NUCLEOTIDE SEQUENCE</scope>
    <source>
        <strain evidence="2">4287</strain>
    </source>
</reference>
<dbReference type="OrthoDB" id="5076485at2759"/>
<dbReference type="Proteomes" id="UP000009097">
    <property type="component" value="Unassembled WGS sequence"/>
</dbReference>
<dbReference type="RefSeq" id="XP_018253250.1">
    <property type="nucleotide sequence ID" value="XM_018401598.1"/>
</dbReference>
<sequence length="228" mass="24889">MELISFLLRVIAFTLLAALPTVNATPAISLPYPFEADKLYDLKIEQRIGPDSEVRKRANAYRVYLALTPPGWGTGPVCWLAKEVDIDVTQVNITIPADAAPNQSRIRISTAFLKKGAPRSMGFSYSSRTTLVGANATWSQKELDGRSHIDAEEVSCWAFGCARTCQETYYTTKDEEDGPIGTKAYACIKQCAKDLNPRSNGAINGMPMSRILAVAVIIGFIHMVAGVL</sequence>
<evidence type="ECO:0000313" key="3">
    <source>
        <dbReference type="Proteomes" id="UP000009097"/>
    </source>
</evidence>
<dbReference type="GeneID" id="28961981"/>
<dbReference type="AlphaFoldDB" id="A0A0J9VXD6"/>